<proteinExistence type="predicted"/>
<dbReference type="Proteomes" id="UP000620104">
    <property type="component" value="Unassembled WGS sequence"/>
</dbReference>
<name>A0A8H3TW48_9TREE</name>
<comment type="caution">
    <text evidence="1">The sequence shown here is derived from an EMBL/GenBank/DDBJ whole genome shotgun (WGS) entry which is preliminary data.</text>
</comment>
<gene>
    <name evidence="1" type="ORF">NliqN6_4585</name>
</gene>
<sequence length="109" mass="11899">MDGTTFRDALGHSKSLVGTGQPALSLTPYNALCMSVPLINSDKRWNKKDPEDETRWVAKYEGLLNVGSPYVHHVKQGDAVELRAALKGAAANPIERIVPSPMTKRPMQG</sequence>
<dbReference type="AlphaFoldDB" id="A0A8H3TW48"/>
<keyword evidence="2" id="KW-1185">Reference proteome</keyword>
<reference evidence="1" key="1">
    <citation type="submission" date="2020-07" db="EMBL/GenBank/DDBJ databases">
        <title>Draft Genome Sequence of a Deep-Sea Yeast, Naganishia (Cryptococcus) liquefaciens strain N6.</title>
        <authorList>
            <person name="Han Y.W."/>
            <person name="Kajitani R."/>
            <person name="Morimoto H."/>
            <person name="Parhat M."/>
            <person name="Tsubouchi H."/>
            <person name="Bakenova O."/>
            <person name="Ogata M."/>
            <person name="Argunhan B."/>
            <person name="Aoki R."/>
            <person name="Kajiwara S."/>
            <person name="Itoh T."/>
            <person name="Iwasaki H."/>
        </authorList>
    </citation>
    <scope>NUCLEOTIDE SEQUENCE</scope>
    <source>
        <strain evidence="1">N6</strain>
    </source>
</reference>
<dbReference type="EMBL" id="BLZA01000030">
    <property type="protein sequence ID" value="GHJ88183.1"/>
    <property type="molecule type" value="Genomic_DNA"/>
</dbReference>
<accession>A0A8H3TW48</accession>
<dbReference type="OrthoDB" id="2113294at2759"/>
<evidence type="ECO:0000313" key="1">
    <source>
        <dbReference type="EMBL" id="GHJ88183.1"/>
    </source>
</evidence>
<protein>
    <submittedName>
        <fullName evidence="1">Uncharacterized protein</fullName>
    </submittedName>
</protein>
<evidence type="ECO:0000313" key="2">
    <source>
        <dbReference type="Proteomes" id="UP000620104"/>
    </source>
</evidence>
<organism evidence="1 2">
    <name type="scientific">Naganishia liquefaciens</name>
    <dbReference type="NCBI Taxonomy" id="104408"/>
    <lineage>
        <taxon>Eukaryota</taxon>
        <taxon>Fungi</taxon>
        <taxon>Dikarya</taxon>
        <taxon>Basidiomycota</taxon>
        <taxon>Agaricomycotina</taxon>
        <taxon>Tremellomycetes</taxon>
        <taxon>Filobasidiales</taxon>
        <taxon>Filobasidiaceae</taxon>
        <taxon>Naganishia</taxon>
    </lineage>
</organism>